<evidence type="ECO:0000313" key="2">
    <source>
        <dbReference type="Proteomes" id="UP000193922"/>
    </source>
</evidence>
<reference evidence="1 2" key="1">
    <citation type="submission" date="2016-07" db="EMBL/GenBank/DDBJ databases">
        <title>Pervasive Adenine N6-methylation of Active Genes in Fungi.</title>
        <authorList>
            <consortium name="DOE Joint Genome Institute"/>
            <person name="Mondo S.J."/>
            <person name="Dannebaum R.O."/>
            <person name="Kuo R.C."/>
            <person name="Labutti K."/>
            <person name="Haridas S."/>
            <person name="Kuo A."/>
            <person name="Salamov A."/>
            <person name="Ahrendt S.R."/>
            <person name="Lipzen A."/>
            <person name="Sullivan W."/>
            <person name="Andreopoulos W.B."/>
            <person name="Clum A."/>
            <person name="Lindquist E."/>
            <person name="Daum C."/>
            <person name="Ramamoorthy G.K."/>
            <person name="Gryganskyi A."/>
            <person name="Culley D."/>
            <person name="Magnuson J.K."/>
            <person name="James T.Y."/>
            <person name="O'Malley M.A."/>
            <person name="Stajich J.E."/>
            <person name="Spatafora J.W."/>
            <person name="Visel A."/>
            <person name="Grigoriev I.V."/>
        </authorList>
    </citation>
    <scope>NUCLEOTIDE SEQUENCE [LARGE SCALE GENOMIC DNA]</scope>
    <source>
        <strain evidence="1 2">ATCC 12442</strain>
    </source>
</reference>
<keyword evidence="2" id="KW-1185">Reference proteome</keyword>
<protein>
    <submittedName>
        <fullName evidence="1">Uncharacterized protein</fullName>
    </submittedName>
</protein>
<sequence length="53" mass="6032">MTRVQQQAGKARRLVLHVGACISANIETIGKHVCDAQFQTFKGCMQQVMKRKW</sequence>
<dbReference type="GeneID" id="63806791"/>
<name>A0A1Y1WII5_9FUNG</name>
<accession>A0A1Y1WII5</accession>
<dbReference type="AlphaFoldDB" id="A0A1Y1WII5"/>
<proteinExistence type="predicted"/>
<dbReference type="RefSeq" id="XP_040746478.1">
    <property type="nucleotide sequence ID" value="XM_040890143.1"/>
</dbReference>
<organism evidence="1 2">
    <name type="scientific">Linderina pennispora</name>
    <dbReference type="NCBI Taxonomy" id="61395"/>
    <lineage>
        <taxon>Eukaryota</taxon>
        <taxon>Fungi</taxon>
        <taxon>Fungi incertae sedis</taxon>
        <taxon>Zoopagomycota</taxon>
        <taxon>Kickxellomycotina</taxon>
        <taxon>Kickxellomycetes</taxon>
        <taxon>Kickxellales</taxon>
        <taxon>Kickxellaceae</taxon>
        <taxon>Linderina</taxon>
    </lineage>
</organism>
<dbReference type="OrthoDB" id="3821113at2759"/>
<dbReference type="Proteomes" id="UP000193922">
    <property type="component" value="Unassembled WGS sequence"/>
</dbReference>
<gene>
    <name evidence="1" type="ORF">DL89DRAFT_290890</name>
</gene>
<dbReference type="EMBL" id="MCFD01000002">
    <property type="protein sequence ID" value="ORX73138.1"/>
    <property type="molecule type" value="Genomic_DNA"/>
</dbReference>
<comment type="caution">
    <text evidence="1">The sequence shown here is derived from an EMBL/GenBank/DDBJ whole genome shotgun (WGS) entry which is preliminary data.</text>
</comment>
<evidence type="ECO:0000313" key="1">
    <source>
        <dbReference type="EMBL" id="ORX73138.1"/>
    </source>
</evidence>